<dbReference type="InterPro" id="IPR001296">
    <property type="entry name" value="Glyco_trans_1"/>
</dbReference>
<dbReference type="AlphaFoldDB" id="A0A1Q6HPV3"/>
<comment type="caution">
    <text evidence="2">The sequence shown here is derived from an EMBL/GenBank/DDBJ whole genome shotgun (WGS) entry which is preliminary data.</text>
</comment>
<accession>A0A1Q6HPV3</accession>
<name>A0A1Q6HPV3_BACUN</name>
<dbReference type="EMBL" id="MNQU01000341">
    <property type="protein sequence ID" value="OKZ28519.1"/>
    <property type="molecule type" value="Genomic_DNA"/>
</dbReference>
<dbReference type="Proteomes" id="UP000186549">
    <property type="component" value="Unassembled WGS sequence"/>
</dbReference>
<evidence type="ECO:0000313" key="2">
    <source>
        <dbReference type="EMBL" id="OKZ28519.1"/>
    </source>
</evidence>
<gene>
    <name evidence="2" type="ORF">BHV79_19075</name>
</gene>
<evidence type="ECO:0000313" key="3">
    <source>
        <dbReference type="Proteomes" id="UP000186549"/>
    </source>
</evidence>
<dbReference type="SUPFAM" id="SSF53756">
    <property type="entry name" value="UDP-Glycosyltransferase/glycogen phosphorylase"/>
    <property type="match status" value="1"/>
</dbReference>
<organism evidence="2 3">
    <name type="scientific">Bacteroides uniformis</name>
    <dbReference type="NCBI Taxonomy" id="820"/>
    <lineage>
        <taxon>Bacteria</taxon>
        <taxon>Pseudomonadati</taxon>
        <taxon>Bacteroidota</taxon>
        <taxon>Bacteroidia</taxon>
        <taxon>Bacteroidales</taxon>
        <taxon>Bacteroidaceae</taxon>
        <taxon>Bacteroides</taxon>
    </lineage>
</organism>
<sequence length="368" mass="42451">MKIKQIIFCTLRDNRGATGGPGGVLYIQKNVLGNEINKVPCKYQFNIINLRLGPIKTLINKWLFYLKFRHITDAYFFTHDIETGELLAHLGKRYSILYHHQGPIIQELTNFGKKLGNCKKKRLTQIEHIALSHAQSLHFPSTGAANMYFTSQYAACNRNEVNLGKPFYNIIPQVNPTKPNDFELDFDDNFITLFSLGTLTSAKGQDLTIRFIHKHINAFSKPLRYIIVGRGPLKNQLLSELDKIKKENPSFIYHYYESLPHETVMLIHKISDIYIMLHRISIFDFATLEAMSQHSAIILSKIGGNLDFDMNSNIIFAEDVEANESILIKADFPSLKENNYNVFNCHFSKEAFVNQYKEFFEQMLVKEK</sequence>
<dbReference type="Pfam" id="PF00534">
    <property type="entry name" value="Glycos_transf_1"/>
    <property type="match status" value="1"/>
</dbReference>
<proteinExistence type="predicted"/>
<evidence type="ECO:0000259" key="1">
    <source>
        <dbReference type="Pfam" id="PF00534"/>
    </source>
</evidence>
<feature type="domain" description="Glycosyl transferase family 1" evidence="1">
    <location>
        <begin position="181"/>
        <end position="307"/>
    </location>
</feature>
<reference evidence="2 3" key="1">
    <citation type="journal article" date="2016" name="Nat. Biotechnol.">
        <title>Measurement of bacterial replication rates in microbial communities.</title>
        <authorList>
            <person name="Brown C.T."/>
            <person name="Olm M.R."/>
            <person name="Thomas B.C."/>
            <person name="Banfield J.F."/>
        </authorList>
    </citation>
    <scope>NUCLEOTIDE SEQUENCE [LARGE SCALE GENOMIC DNA]</scope>
    <source>
        <strain evidence="2">45_41</strain>
    </source>
</reference>
<protein>
    <recommendedName>
        <fullName evidence="1">Glycosyl transferase family 1 domain-containing protein</fullName>
    </recommendedName>
</protein>
<dbReference type="Gene3D" id="3.40.50.2000">
    <property type="entry name" value="Glycogen Phosphorylase B"/>
    <property type="match status" value="1"/>
</dbReference>
<dbReference type="GO" id="GO:0016757">
    <property type="term" value="F:glycosyltransferase activity"/>
    <property type="evidence" value="ECO:0007669"/>
    <property type="project" value="InterPro"/>
</dbReference>